<keyword evidence="1" id="KW-1133">Transmembrane helix</keyword>
<dbReference type="PANTHER" id="PTHR34989:SF1">
    <property type="entry name" value="PROTEIN HDED"/>
    <property type="match status" value="1"/>
</dbReference>
<keyword evidence="1" id="KW-0812">Transmembrane</keyword>
<name>A0AB39SL68_9ACTN</name>
<evidence type="ECO:0000256" key="1">
    <source>
        <dbReference type="SAM" id="Phobius"/>
    </source>
</evidence>
<dbReference type="InterPro" id="IPR005325">
    <property type="entry name" value="DUF308_memb"/>
</dbReference>
<protein>
    <submittedName>
        <fullName evidence="2">HdeD family acid-resistance protein</fullName>
    </submittedName>
</protein>
<feature type="transmembrane region" description="Helical" evidence="1">
    <location>
        <begin position="63"/>
        <end position="86"/>
    </location>
</feature>
<gene>
    <name evidence="2" type="ORF">AB5J50_47545</name>
</gene>
<accession>A0AB39SL68</accession>
<dbReference type="Pfam" id="PF03729">
    <property type="entry name" value="DUF308"/>
    <property type="match status" value="2"/>
</dbReference>
<evidence type="ECO:0000313" key="2">
    <source>
        <dbReference type="EMBL" id="XDQ67899.1"/>
    </source>
</evidence>
<reference evidence="2" key="1">
    <citation type="submission" date="2024-07" db="EMBL/GenBank/DDBJ databases">
        <authorList>
            <person name="Yu S.T."/>
        </authorList>
    </citation>
    <scope>NUCLEOTIDE SEQUENCE</scope>
    <source>
        <strain evidence="2">R35</strain>
    </source>
</reference>
<dbReference type="AlphaFoldDB" id="A0AB39SL68"/>
<feature type="transmembrane region" description="Helical" evidence="1">
    <location>
        <begin position="157"/>
        <end position="173"/>
    </location>
</feature>
<sequence>MSSSGTPHPLPAGEQAPDPDAYPGLLGLLARGAWQRQVAMGVLTLALGALTLAWPGATVLVVGVLFGIYLLACGVVQLTVALQLAGAYPTHVPGHLRAVSFLSGVLSVLLGLICFRGAAQSILLLALWIGFGWLIHGFMTTAGVISAENLPTRGRQTVLGILTSLGGIVLIVSPFRSLAALTLVAGLWLVALGVLEIEHGLQVRTHLVN</sequence>
<dbReference type="RefSeq" id="WP_369264739.1">
    <property type="nucleotide sequence ID" value="NZ_CP163440.1"/>
</dbReference>
<feature type="transmembrane region" description="Helical" evidence="1">
    <location>
        <begin position="38"/>
        <end position="57"/>
    </location>
</feature>
<keyword evidence="1" id="KW-0472">Membrane</keyword>
<organism evidence="2">
    <name type="scientific">Streptomyces sp. R35</name>
    <dbReference type="NCBI Taxonomy" id="3238630"/>
    <lineage>
        <taxon>Bacteria</taxon>
        <taxon>Bacillati</taxon>
        <taxon>Actinomycetota</taxon>
        <taxon>Actinomycetes</taxon>
        <taxon>Kitasatosporales</taxon>
        <taxon>Streptomycetaceae</taxon>
        <taxon>Streptomyces</taxon>
    </lineage>
</organism>
<dbReference type="EMBL" id="CP163440">
    <property type="protein sequence ID" value="XDQ67899.1"/>
    <property type="molecule type" value="Genomic_DNA"/>
</dbReference>
<feature type="transmembrane region" description="Helical" evidence="1">
    <location>
        <begin position="179"/>
        <end position="197"/>
    </location>
</feature>
<dbReference type="PANTHER" id="PTHR34989">
    <property type="entry name" value="PROTEIN HDED"/>
    <property type="match status" value="1"/>
</dbReference>
<feature type="transmembrane region" description="Helical" evidence="1">
    <location>
        <begin position="98"/>
        <end position="119"/>
    </location>
</feature>
<dbReference type="InterPro" id="IPR052712">
    <property type="entry name" value="Acid_resist_chaperone_HdeD"/>
</dbReference>
<dbReference type="GO" id="GO:0005886">
    <property type="term" value="C:plasma membrane"/>
    <property type="evidence" value="ECO:0007669"/>
    <property type="project" value="TreeGrafter"/>
</dbReference>
<feature type="transmembrane region" description="Helical" evidence="1">
    <location>
        <begin position="125"/>
        <end position="145"/>
    </location>
</feature>
<proteinExistence type="predicted"/>